<keyword evidence="11" id="KW-0829">Tyrosine-protein kinase</keyword>
<evidence type="ECO:0000256" key="4">
    <source>
        <dbReference type="ARBA" id="ARBA00022692"/>
    </source>
</evidence>
<dbReference type="EC" id="2.7.10.1" evidence="2"/>
<dbReference type="InterPro" id="IPR008266">
    <property type="entry name" value="Tyr_kinase_AS"/>
</dbReference>
<keyword evidence="3" id="KW-0808">Transferase</keyword>
<evidence type="ECO:0000256" key="8">
    <source>
        <dbReference type="ARBA" id="ARBA00022840"/>
    </source>
</evidence>
<gene>
    <name evidence="19" type="ORF">GBAR_LOCUS12838</name>
</gene>
<keyword evidence="10 16" id="KW-0472">Membrane</keyword>
<dbReference type="CDD" id="cd00063">
    <property type="entry name" value="FN3"/>
    <property type="match status" value="1"/>
</dbReference>
<evidence type="ECO:0000256" key="2">
    <source>
        <dbReference type="ARBA" id="ARBA00011902"/>
    </source>
</evidence>
<evidence type="ECO:0000256" key="10">
    <source>
        <dbReference type="ARBA" id="ARBA00023136"/>
    </source>
</evidence>
<evidence type="ECO:0000313" key="20">
    <source>
        <dbReference type="Proteomes" id="UP001174909"/>
    </source>
</evidence>
<dbReference type="CDD" id="cd00192">
    <property type="entry name" value="PTKc"/>
    <property type="match status" value="1"/>
</dbReference>
<keyword evidence="9 16" id="KW-1133">Transmembrane helix</keyword>
<evidence type="ECO:0000256" key="3">
    <source>
        <dbReference type="ARBA" id="ARBA00022679"/>
    </source>
</evidence>
<evidence type="ECO:0000256" key="1">
    <source>
        <dbReference type="ARBA" id="ARBA00004167"/>
    </source>
</evidence>
<dbReference type="InterPro" id="IPR000719">
    <property type="entry name" value="Prot_kinase_dom"/>
</dbReference>
<name>A0AA35S336_GEOBA</name>
<dbReference type="SUPFAM" id="SSF49265">
    <property type="entry name" value="Fibronectin type III"/>
    <property type="match status" value="1"/>
</dbReference>
<dbReference type="InterPro" id="IPR036116">
    <property type="entry name" value="FN3_sf"/>
</dbReference>
<dbReference type="InterPro" id="IPR013783">
    <property type="entry name" value="Ig-like_fold"/>
</dbReference>
<evidence type="ECO:0000313" key="19">
    <source>
        <dbReference type="EMBL" id="CAI8021697.1"/>
    </source>
</evidence>
<comment type="subcellular location">
    <subcellularLocation>
        <location evidence="1">Membrane</location>
        <topology evidence="1">Single-pass membrane protein</topology>
    </subcellularLocation>
</comment>
<protein>
    <recommendedName>
        <fullName evidence="2">receptor protein-tyrosine kinase</fullName>
        <ecNumber evidence="2">2.7.10.1</ecNumber>
    </recommendedName>
</protein>
<proteinExistence type="predicted"/>
<keyword evidence="5" id="KW-0677">Repeat</keyword>
<dbReference type="PROSITE" id="PS50011">
    <property type="entry name" value="PROTEIN_KINASE_DOM"/>
    <property type="match status" value="1"/>
</dbReference>
<dbReference type="PRINTS" id="PR00109">
    <property type="entry name" value="TYRKINASE"/>
</dbReference>
<dbReference type="GO" id="GO:0005524">
    <property type="term" value="F:ATP binding"/>
    <property type="evidence" value="ECO:0007669"/>
    <property type="project" value="UniProtKB-UniRule"/>
</dbReference>
<dbReference type="GO" id="GO:0005886">
    <property type="term" value="C:plasma membrane"/>
    <property type="evidence" value="ECO:0007669"/>
    <property type="project" value="TreeGrafter"/>
</dbReference>
<dbReference type="Proteomes" id="UP001174909">
    <property type="component" value="Unassembled WGS sequence"/>
</dbReference>
<feature type="binding site" evidence="15">
    <location>
        <position position="266"/>
    </location>
    <ligand>
        <name>ATP</name>
        <dbReference type="ChEBI" id="CHEBI:30616"/>
    </ligand>
</feature>
<evidence type="ECO:0000256" key="9">
    <source>
        <dbReference type="ARBA" id="ARBA00022989"/>
    </source>
</evidence>
<dbReference type="InterPro" id="IPR020635">
    <property type="entry name" value="Tyr_kinase_cat_dom"/>
</dbReference>
<dbReference type="SMART" id="SM00219">
    <property type="entry name" value="TyrKc"/>
    <property type="match status" value="1"/>
</dbReference>
<dbReference type="Gene3D" id="2.60.40.10">
    <property type="entry name" value="Immunoglobulins"/>
    <property type="match status" value="1"/>
</dbReference>
<keyword evidence="4 16" id="KW-0812">Transmembrane</keyword>
<evidence type="ECO:0000256" key="13">
    <source>
        <dbReference type="ARBA" id="ARBA00023180"/>
    </source>
</evidence>
<keyword evidence="8 15" id="KW-0067">ATP-binding</keyword>
<dbReference type="InterPro" id="IPR011009">
    <property type="entry name" value="Kinase-like_dom_sf"/>
</dbReference>
<dbReference type="InterPro" id="IPR050122">
    <property type="entry name" value="RTK"/>
</dbReference>
<evidence type="ECO:0000256" key="6">
    <source>
        <dbReference type="ARBA" id="ARBA00022741"/>
    </source>
</evidence>
<dbReference type="GO" id="GO:0007169">
    <property type="term" value="P:cell surface receptor protein tyrosine kinase signaling pathway"/>
    <property type="evidence" value="ECO:0007669"/>
    <property type="project" value="TreeGrafter"/>
</dbReference>
<feature type="transmembrane region" description="Helical" evidence="16">
    <location>
        <begin position="147"/>
        <end position="174"/>
    </location>
</feature>
<comment type="caution">
    <text evidence="19">The sequence shown here is derived from an EMBL/GenBank/DDBJ whole genome shotgun (WGS) entry which is preliminary data.</text>
</comment>
<keyword evidence="13" id="KW-0325">Glycoprotein</keyword>
<dbReference type="AlphaFoldDB" id="A0AA35S336"/>
<sequence length="530" mass="58998">MEGATYSISIEAVAFGMLDSPPTQLQVSLVAVPETPVIDRGSIVSTASTISFSWSVPHDVTHSLVTWQAVDSVRGPINSATVDKLLSTYSITGLRSNTNHEVTVRVFNPAGSTSSGFNLSTTADSRALPDSLDNGTITTSSMTTTGLITIGSSIGSISLLVLLITVAIIVFIIIRRRAKRIKTEPDFRGKLRQEDSIDLQTDSKAQSFEVPESEKEEELLLNLKRKKLIVSKVQVHLSSTIGKGEFGLVYKGYVESDTGTTLVAIKTSKALSSEVEKKNLLREISKMASFEHNHVMSLLGVCLDSEMPLMIMPLMVKGSVLEYVRKIKENPPQDNIVLKITFLRMCHQITKGMKYLASCKFVHRDLAARNCMIDQNDVIKVADFGLSEDIHRSGYFFHSKEDVMAREEKVPIRWMAPESIESGRYSEKTDVWSFGVTCWEIFTFGRVPYSGIRAMSILSMLRERERLERPTNNACCDKIYDIMSECWSEQSSDRPNFTSLLDTFDDLLERESGYMNLCSPTTQLSDEGGQ</sequence>
<dbReference type="PROSITE" id="PS50853">
    <property type="entry name" value="FN3"/>
    <property type="match status" value="1"/>
</dbReference>
<evidence type="ECO:0000259" key="17">
    <source>
        <dbReference type="PROSITE" id="PS50011"/>
    </source>
</evidence>
<dbReference type="GO" id="GO:0043235">
    <property type="term" value="C:receptor complex"/>
    <property type="evidence" value="ECO:0007669"/>
    <property type="project" value="TreeGrafter"/>
</dbReference>
<dbReference type="PROSITE" id="PS00109">
    <property type="entry name" value="PROTEIN_KINASE_TYR"/>
    <property type="match status" value="1"/>
</dbReference>
<dbReference type="PANTHER" id="PTHR24416:SF611">
    <property type="entry name" value="TYROSINE-PROTEIN KINASE TRANSMEMBRANE RECEPTOR ROR"/>
    <property type="match status" value="1"/>
</dbReference>
<keyword evidence="12" id="KW-0675">Receptor</keyword>
<evidence type="ECO:0000259" key="18">
    <source>
        <dbReference type="PROSITE" id="PS50853"/>
    </source>
</evidence>
<dbReference type="Pfam" id="PF07714">
    <property type="entry name" value="PK_Tyr_Ser-Thr"/>
    <property type="match status" value="1"/>
</dbReference>
<evidence type="ECO:0000256" key="7">
    <source>
        <dbReference type="ARBA" id="ARBA00022777"/>
    </source>
</evidence>
<dbReference type="InterPro" id="IPR003961">
    <property type="entry name" value="FN3_dom"/>
</dbReference>
<dbReference type="GO" id="GO:0004714">
    <property type="term" value="F:transmembrane receptor protein tyrosine kinase activity"/>
    <property type="evidence" value="ECO:0007669"/>
    <property type="project" value="UniProtKB-EC"/>
</dbReference>
<dbReference type="InterPro" id="IPR017441">
    <property type="entry name" value="Protein_kinase_ATP_BS"/>
</dbReference>
<keyword evidence="7 19" id="KW-0418">Kinase</keyword>
<dbReference type="SUPFAM" id="SSF56112">
    <property type="entry name" value="Protein kinase-like (PK-like)"/>
    <property type="match status" value="1"/>
</dbReference>
<organism evidence="19 20">
    <name type="scientific">Geodia barretti</name>
    <name type="common">Barrett's horny sponge</name>
    <dbReference type="NCBI Taxonomy" id="519541"/>
    <lineage>
        <taxon>Eukaryota</taxon>
        <taxon>Metazoa</taxon>
        <taxon>Porifera</taxon>
        <taxon>Demospongiae</taxon>
        <taxon>Heteroscleromorpha</taxon>
        <taxon>Tetractinellida</taxon>
        <taxon>Astrophorina</taxon>
        <taxon>Geodiidae</taxon>
        <taxon>Geodia</taxon>
    </lineage>
</organism>
<dbReference type="Gene3D" id="1.10.510.10">
    <property type="entry name" value="Transferase(Phosphotransferase) domain 1"/>
    <property type="match status" value="1"/>
</dbReference>
<evidence type="ECO:0000256" key="5">
    <source>
        <dbReference type="ARBA" id="ARBA00022737"/>
    </source>
</evidence>
<dbReference type="Gene3D" id="3.30.200.20">
    <property type="entry name" value="Phosphorylase Kinase, domain 1"/>
    <property type="match status" value="1"/>
</dbReference>
<evidence type="ECO:0000256" key="15">
    <source>
        <dbReference type="PROSITE-ProRule" id="PRU10141"/>
    </source>
</evidence>
<comment type="catalytic activity">
    <reaction evidence="14">
        <text>L-tyrosyl-[protein] + ATP = O-phospho-L-tyrosyl-[protein] + ADP + H(+)</text>
        <dbReference type="Rhea" id="RHEA:10596"/>
        <dbReference type="Rhea" id="RHEA-COMP:10136"/>
        <dbReference type="Rhea" id="RHEA-COMP:20101"/>
        <dbReference type="ChEBI" id="CHEBI:15378"/>
        <dbReference type="ChEBI" id="CHEBI:30616"/>
        <dbReference type="ChEBI" id="CHEBI:46858"/>
        <dbReference type="ChEBI" id="CHEBI:61978"/>
        <dbReference type="ChEBI" id="CHEBI:456216"/>
        <dbReference type="EC" id="2.7.10.1"/>
    </reaction>
</comment>
<dbReference type="FunFam" id="1.10.510.10:FF:000554">
    <property type="entry name" value="Predicted protein"/>
    <property type="match status" value="1"/>
</dbReference>
<evidence type="ECO:0000256" key="11">
    <source>
        <dbReference type="ARBA" id="ARBA00023137"/>
    </source>
</evidence>
<feature type="domain" description="Protein kinase" evidence="17">
    <location>
        <begin position="235"/>
        <end position="508"/>
    </location>
</feature>
<dbReference type="InterPro" id="IPR001245">
    <property type="entry name" value="Ser-Thr/Tyr_kinase_cat_dom"/>
</dbReference>
<dbReference type="PROSITE" id="PS00107">
    <property type="entry name" value="PROTEIN_KINASE_ATP"/>
    <property type="match status" value="1"/>
</dbReference>
<evidence type="ECO:0000256" key="14">
    <source>
        <dbReference type="ARBA" id="ARBA00051243"/>
    </source>
</evidence>
<feature type="domain" description="Fibronectin type-III" evidence="18">
    <location>
        <begin position="32"/>
        <end position="130"/>
    </location>
</feature>
<evidence type="ECO:0000256" key="16">
    <source>
        <dbReference type="SAM" id="Phobius"/>
    </source>
</evidence>
<dbReference type="SMART" id="SM00060">
    <property type="entry name" value="FN3"/>
    <property type="match status" value="1"/>
</dbReference>
<accession>A0AA35S336</accession>
<keyword evidence="20" id="KW-1185">Reference proteome</keyword>
<dbReference type="EMBL" id="CASHTH010001914">
    <property type="protein sequence ID" value="CAI8021697.1"/>
    <property type="molecule type" value="Genomic_DNA"/>
</dbReference>
<dbReference type="PANTHER" id="PTHR24416">
    <property type="entry name" value="TYROSINE-PROTEIN KINASE RECEPTOR"/>
    <property type="match status" value="1"/>
</dbReference>
<evidence type="ECO:0000256" key="12">
    <source>
        <dbReference type="ARBA" id="ARBA00023170"/>
    </source>
</evidence>
<keyword evidence="6 15" id="KW-0547">Nucleotide-binding</keyword>
<reference evidence="19" key="1">
    <citation type="submission" date="2023-03" db="EMBL/GenBank/DDBJ databases">
        <authorList>
            <person name="Steffen K."/>
            <person name="Cardenas P."/>
        </authorList>
    </citation>
    <scope>NUCLEOTIDE SEQUENCE</scope>
</reference>